<evidence type="ECO:0000313" key="3">
    <source>
        <dbReference type="Proteomes" id="UP001159075"/>
    </source>
</evidence>
<evidence type="ECO:0000313" key="2">
    <source>
        <dbReference type="EMBL" id="MDI5830439.1"/>
    </source>
</evidence>
<keyword evidence="1" id="KW-0732">Signal</keyword>
<sequence length="252" mass="27863">MKLPLASLLIGVLLGANAHAAGTQTSQTPAPSSSTCTGTYPSYFQDPAFTKTGMWDNQVIINQAYPGWKGPIFQLSDAYSAAKADQQMPWLKFNPFDKNLSEKDKNTQAWNYLWAVMQYIQAGNIDSGDVNTDWELCNNKVRAWYHIPYQTYDPMSGREFIHGLTREAPVTMAVKDQGDIKTTMWAVGFYNPQAAGSLAKVWTGAAAPVMPQANFAFNEGSVIGKLLFTTATPNNYPFLENVPVWQANIRAC</sequence>
<comment type="caution">
    <text evidence="2">The sequence shown here is derived from an EMBL/GenBank/DDBJ whole genome shotgun (WGS) entry which is preliminary data.</text>
</comment>
<name>A0ABT6U7K2_9GAMM</name>
<accession>A0ABT6U7K2</accession>
<evidence type="ECO:0000256" key="1">
    <source>
        <dbReference type="SAM" id="SignalP"/>
    </source>
</evidence>
<proteinExistence type="predicted"/>
<reference evidence="2 3" key="1">
    <citation type="submission" date="2022-09" db="EMBL/GenBank/DDBJ databases">
        <title>The outer-membrane cytochrome OmcA is essential for infection of Shewanella oneidensis by a zebrafish-associated bacteriophage.</title>
        <authorList>
            <person name="Grenfell A.W."/>
            <person name="Intile P."/>
            <person name="Mcfarlane J."/>
            <person name="Leung D."/>
            <person name="Abdalla K."/>
            <person name="Wold M."/>
            <person name="Kees E."/>
            <person name="Gralnick J."/>
        </authorList>
    </citation>
    <scope>NUCLEOTIDE SEQUENCE [LARGE SCALE GENOMIC DNA]</scope>
    <source>
        <strain evidence="2 3">NF-5</strain>
    </source>
</reference>
<dbReference type="RefSeq" id="WP_282678958.1">
    <property type="nucleotide sequence ID" value="NZ_JAOTLW010000002.1"/>
</dbReference>
<feature type="chain" id="PRO_5047098917" evidence="1">
    <location>
        <begin position="21"/>
        <end position="252"/>
    </location>
</feature>
<protein>
    <submittedName>
        <fullName evidence="2">Uncharacterized protein</fullName>
    </submittedName>
</protein>
<gene>
    <name evidence="2" type="ORF">ODY93_02570</name>
</gene>
<feature type="signal peptide" evidence="1">
    <location>
        <begin position="1"/>
        <end position="20"/>
    </location>
</feature>
<organism evidence="2 3">
    <name type="scientific">Shewanella xiamenensis</name>
    <dbReference type="NCBI Taxonomy" id="332186"/>
    <lineage>
        <taxon>Bacteria</taxon>
        <taxon>Pseudomonadati</taxon>
        <taxon>Pseudomonadota</taxon>
        <taxon>Gammaproteobacteria</taxon>
        <taxon>Alteromonadales</taxon>
        <taxon>Shewanellaceae</taxon>
        <taxon>Shewanella</taxon>
    </lineage>
</organism>
<dbReference type="Proteomes" id="UP001159075">
    <property type="component" value="Unassembled WGS sequence"/>
</dbReference>
<keyword evidence="3" id="KW-1185">Reference proteome</keyword>
<dbReference type="EMBL" id="JAOTLW010000002">
    <property type="protein sequence ID" value="MDI5830439.1"/>
    <property type="molecule type" value="Genomic_DNA"/>
</dbReference>